<dbReference type="AlphaFoldDB" id="A0A9D4QES2"/>
<name>A0A9D4QES2_RHISA</name>
<feature type="domain" description="DDE-1" evidence="1">
    <location>
        <begin position="1"/>
        <end position="87"/>
    </location>
</feature>
<protein>
    <recommendedName>
        <fullName evidence="1">DDE-1 domain-containing protein</fullName>
    </recommendedName>
</protein>
<reference evidence="2" key="2">
    <citation type="submission" date="2021-09" db="EMBL/GenBank/DDBJ databases">
        <authorList>
            <person name="Jia N."/>
            <person name="Wang J."/>
            <person name="Shi W."/>
            <person name="Du L."/>
            <person name="Sun Y."/>
            <person name="Zhan W."/>
            <person name="Jiang J."/>
            <person name="Wang Q."/>
            <person name="Zhang B."/>
            <person name="Ji P."/>
            <person name="Sakyi L.B."/>
            <person name="Cui X."/>
            <person name="Yuan T."/>
            <person name="Jiang B."/>
            <person name="Yang W."/>
            <person name="Lam T.T.-Y."/>
            <person name="Chang Q."/>
            <person name="Ding S."/>
            <person name="Wang X."/>
            <person name="Zhu J."/>
            <person name="Ruan X."/>
            <person name="Zhao L."/>
            <person name="Wei J."/>
            <person name="Que T."/>
            <person name="Du C."/>
            <person name="Cheng J."/>
            <person name="Dai P."/>
            <person name="Han X."/>
            <person name="Huang E."/>
            <person name="Gao Y."/>
            <person name="Liu J."/>
            <person name="Shao H."/>
            <person name="Ye R."/>
            <person name="Li L."/>
            <person name="Wei W."/>
            <person name="Wang X."/>
            <person name="Wang C."/>
            <person name="Huo Q."/>
            <person name="Li W."/>
            <person name="Guo W."/>
            <person name="Chen H."/>
            <person name="Chen S."/>
            <person name="Zhou L."/>
            <person name="Zhou L."/>
            <person name="Ni X."/>
            <person name="Tian J."/>
            <person name="Zhou Y."/>
            <person name="Sheng Y."/>
            <person name="Liu T."/>
            <person name="Pan Y."/>
            <person name="Xia L."/>
            <person name="Li J."/>
            <person name="Zhao F."/>
            <person name="Cao W."/>
        </authorList>
    </citation>
    <scope>NUCLEOTIDE SEQUENCE</scope>
    <source>
        <strain evidence="2">Rsan-2018</strain>
        <tissue evidence="2">Larvae</tissue>
    </source>
</reference>
<evidence type="ECO:0000313" key="2">
    <source>
        <dbReference type="EMBL" id="KAH7976936.1"/>
    </source>
</evidence>
<organism evidence="2 3">
    <name type="scientific">Rhipicephalus sanguineus</name>
    <name type="common">Brown dog tick</name>
    <name type="synonym">Ixodes sanguineus</name>
    <dbReference type="NCBI Taxonomy" id="34632"/>
    <lineage>
        <taxon>Eukaryota</taxon>
        <taxon>Metazoa</taxon>
        <taxon>Ecdysozoa</taxon>
        <taxon>Arthropoda</taxon>
        <taxon>Chelicerata</taxon>
        <taxon>Arachnida</taxon>
        <taxon>Acari</taxon>
        <taxon>Parasitiformes</taxon>
        <taxon>Ixodida</taxon>
        <taxon>Ixodoidea</taxon>
        <taxon>Ixodidae</taxon>
        <taxon>Rhipicephalinae</taxon>
        <taxon>Rhipicephalus</taxon>
        <taxon>Rhipicephalus</taxon>
    </lineage>
</organism>
<dbReference type="Proteomes" id="UP000821837">
    <property type="component" value="Chromosome 10"/>
</dbReference>
<dbReference type="VEuPathDB" id="VectorBase:RSAN_037481"/>
<gene>
    <name evidence="2" type="ORF">HPB52_021749</name>
</gene>
<evidence type="ECO:0000313" key="3">
    <source>
        <dbReference type="Proteomes" id="UP000821837"/>
    </source>
</evidence>
<comment type="caution">
    <text evidence="2">The sequence shown here is derived from an EMBL/GenBank/DDBJ whole genome shotgun (WGS) entry which is preliminary data.</text>
</comment>
<proteinExistence type="predicted"/>
<dbReference type="GO" id="GO:0003676">
    <property type="term" value="F:nucleic acid binding"/>
    <property type="evidence" value="ECO:0007669"/>
    <property type="project" value="InterPro"/>
</dbReference>
<evidence type="ECO:0000259" key="1">
    <source>
        <dbReference type="Pfam" id="PF03184"/>
    </source>
</evidence>
<reference evidence="2" key="1">
    <citation type="journal article" date="2020" name="Cell">
        <title>Large-Scale Comparative Analyses of Tick Genomes Elucidate Their Genetic Diversity and Vector Capacities.</title>
        <authorList>
            <consortium name="Tick Genome and Microbiome Consortium (TIGMIC)"/>
            <person name="Jia N."/>
            <person name="Wang J."/>
            <person name="Shi W."/>
            <person name="Du L."/>
            <person name="Sun Y."/>
            <person name="Zhan W."/>
            <person name="Jiang J.F."/>
            <person name="Wang Q."/>
            <person name="Zhang B."/>
            <person name="Ji P."/>
            <person name="Bell-Sakyi L."/>
            <person name="Cui X.M."/>
            <person name="Yuan T.T."/>
            <person name="Jiang B.G."/>
            <person name="Yang W.F."/>
            <person name="Lam T.T."/>
            <person name="Chang Q.C."/>
            <person name="Ding S.J."/>
            <person name="Wang X.J."/>
            <person name="Zhu J.G."/>
            <person name="Ruan X.D."/>
            <person name="Zhao L."/>
            <person name="Wei J.T."/>
            <person name="Ye R.Z."/>
            <person name="Que T.C."/>
            <person name="Du C.H."/>
            <person name="Zhou Y.H."/>
            <person name="Cheng J.X."/>
            <person name="Dai P.F."/>
            <person name="Guo W.B."/>
            <person name="Han X.H."/>
            <person name="Huang E.J."/>
            <person name="Li L.F."/>
            <person name="Wei W."/>
            <person name="Gao Y.C."/>
            <person name="Liu J.Z."/>
            <person name="Shao H.Z."/>
            <person name="Wang X."/>
            <person name="Wang C.C."/>
            <person name="Yang T.C."/>
            <person name="Huo Q.B."/>
            <person name="Li W."/>
            <person name="Chen H.Y."/>
            <person name="Chen S.E."/>
            <person name="Zhou L.G."/>
            <person name="Ni X.B."/>
            <person name="Tian J.H."/>
            <person name="Sheng Y."/>
            <person name="Liu T."/>
            <person name="Pan Y.S."/>
            <person name="Xia L.Y."/>
            <person name="Li J."/>
            <person name="Zhao F."/>
            <person name="Cao W.C."/>
        </authorList>
    </citation>
    <scope>NUCLEOTIDE SEQUENCE</scope>
    <source>
        <strain evidence="2">Rsan-2018</strain>
    </source>
</reference>
<dbReference type="EMBL" id="JABSTV010001246">
    <property type="protein sequence ID" value="KAH7976936.1"/>
    <property type="molecule type" value="Genomic_DNA"/>
</dbReference>
<dbReference type="InterPro" id="IPR004875">
    <property type="entry name" value="DDE_SF_endonuclease_dom"/>
</dbReference>
<sequence>MDNAPCHPPDTTSLRNIKVAFLPPNCTSCLQPLDAGIIKRVKQGYGKRLVQCRLAAMERSEEEKISVLDAMHMIASSRGAVSQSTIDHLRENFCACAATVKLAPSTGALVLVGKHEPDCPPDNAGRRS</sequence>
<keyword evidence="3" id="KW-1185">Reference proteome</keyword>
<dbReference type="Pfam" id="PF03184">
    <property type="entry name" value="DDE_1"/>
    <property type="match status" value="1"/>
</dbReference>
<accession>A0A9D4QES2</accession>